<dbReference type="Gene3D" id="1.10.1040.10">
    <property type="entry name" value="N-(1-d-carboxylethyl)-l-norvaline Dehydrogenase, domain 2"/>
    <property type="match status" value="1"/>
</dbReference>
<dbReference type="Pfam" id="PF03446">
    <property type="entry name" value="NAD_binding_2"/>
    <property type="match status" value="1"/>
</dbReference>
<evidence type="ECO:0000256" key="3">
    <source>
        <dbReference type="PIRSR" id="PIRSR000103-1"/>
    </source>
</evidence>
<organism evidence="6 7">
    <name type="scientific">Caballeronia novacaledonica</name>
    <dbReference type="NCBI Taxonomy" id="1544861"/>
    <lineage>
        <taxon>Bacteria</taxon>
        <taxon>Pseudomonadati</taxon>
        <taxon>Pseudomonadota</taxon>
        <taxon>Betaproteobacteria</taxon>
        <taxon>Burkholderiales</taxon>
        <taxon>Burkholderiaceae</taxon>
        <taxon>Caballeronia</taxon>
    </lineage>
</organism>
<protein>
    <submittedName>
        <fullName evidence="6">3-hydroxyisobutyrate dehydrogenase</fullName>
    </submittedName>
</protein>
<keyword evidence="2" id="KW-0520">NAD</keyword>
<dbReference type="PIRSF" id="PIRSF000103">
    <property type="entry name" value="HIBADH"/>
    <property type="match status" value="1"/>
</dbReference>
<keyword evidence="1" id="KW-0560">Oxidoreductase</keyword>
<dbReference type="GO" id="GO:0051287">
    <property type="term" value="F:NAD binding"/>
    <property type="evidence" value="ECO:0007669"/>
    <property type="project" value="InterPro"/>
</dbReference>
<reference evidence="7" key="1">
    <citation type="submission" date="2018-01" db="EMBL/GenBank/DDBJ databases">
        <authorList>
            <person name="Peeters C."/>
        </authorList>
    </citation>
    <scope>NUCLEOTIDE SEQUENCE [LARGE SCALE GENOMIC DNA]</scope>
</reference>
<dbReference type="GO" id="GO:0050661">
    <property type="term" value="F:NADP binding"/>
    <property type="evidence" value="ECO:0007669"/>
    <property type="project" value="InterPro"/>
</dbReference>
<evidence type="ECO:0000256" key="1">
    <source>
        <dbReference type="ARBA" id="ARBA00023002"/>
    </source>
</evidence>
<dbReference type="EMBL" id="OGTP01000005">
    <property type="protein sequence ID" value="SPB14835.1"/>
    <property type="molecule type" value="Genomic_DNA"/>
</dbReference>
<dbReference type="AlphaFoldDB" id="A0A2U3I3W7"/>
<dbReference type="Pfam" id="PF14833">
    <property type="entry name" value="NAD_binding_11"/>
    <property type="match status" value="1"/>
</dbReference>
<dbReference type="SUPFAM" id="SSF48179">
    <property type="entry name" value="6-phosphogluconate dehydrogenase C-terminal domain-like"/>
    <property type="match status" value="1"/>
</dbReference>
<dbReference type="InterPro" id="IPR036291">
    <property type="entry name" value="NAD(P)-bd_dom_sf"/>
</dbReference>
<dbReference type="Gene3D" id="3.40.50.720">
    <property type="entry name" value="NAD(P)-binding Rossmann-like Domain"/>
    <property type="match status" value="1"/>
</dbReference>
<dbReference type="RefSeq" id="WP_106854513.1">
    <property type="nucleotide sequence ID" value="NZ_OGTP01000005.1"/>
</dbReference>
<sequence length="304" mass="31958">MNPLRVGLIGVGNMGKPMALRLLEQGVDLTVCDRNPEAVQELQRLGAKVAASPLEVANACSIVIASMPSREASLDVALGEFGVVKGKEICVYIETSTIGSSTIESIASRLRDDGVGMIDAPVSGGPPGARAGTLAILASGAEGDFELGKPLLEKLAAKLFYLGAKPGVSQVAKVINNHISAAGRLAVFEGLAMGIKAGLDPKVLNDVFNAGSARNYTTTDKVPAAILTGTFKFNGPLTIGLKDEALLLEEAQRCGAPTWIAPRILELYEEAAAAGYRDEDSMKVFLYMQSRSLRKTEELNGGKQ</sequence>
<evidence type="ECO:0000259" key="5">
    <source>
        <dbReference type="Pfam" id="PF14833"/>
    </source>
</evidence>
<dbReference type="InterPro" id="IPR008927">
    <property type="entry name" value="6-PGluconate_DH-like_C_sf"/>
</dbReference>
<dbReference type="Proteomes" id="UP000238169">
    <property type="component" value="Unassembled WGS sequence"/>
</dbReference>
<evidence type="ECO:0000256" key="2">
    <source>
        <dbReference type="ARBA" id="ARBA00023027"/>
    </source>
</evidence>
<gene>
    <name evidence="6" type="ORF">NOV72_02066</name>
</gene>
<proteinExistence type="predicted"/>
<accession>A0A2U3I3W7</accession>
<feature type="domain" description="3-hydroxyisobutyrate dehydrogenase-like NAD-binding" evidence="5">
    <location>
        <begin position="167"/>
        <end position="284"/>
    </location>
</feature>
<dbReference type="InterPro" id="IPR029154">
    <property type="entry name" value="HIBADH-like_NADP-bd"/>
</dbReference>
<name>A0A2U3I3W7_9BURK</name>
<feature type="domain" description="6-phosphogluconate dehydrogenase NADP-binding" evidence="4">
    <location>
        <begin position="5"/>
        <end position="163"/>
    </location>
</feature>
<dbReference type="GO" id="GO:0016616">
    <property type="term" value="F:oxidoreductase activity, acting on the CH-OH group of donors, NAD or NADP as acceptor"/>
    <property type="evidence" value="ECO:0007669"/>
    <property type="project" value="TreeGrafter"/>
</dbReference>
<dbReference type="InterPro" id="IPR015815">
    <property type="entry name" value="HIBADH-related"/>
</dbReference>
<dbReference type="InterPro" id="IPR006115">
    <property type="entry name" value="6PGDH_NADP-bd"/>
</dbReference>
<dbReference type="PANTHER" id="PTHR22981">
    <property type="entry name" value="3-HYDROXYISOBUTYRATE DEHYDROGENASE-RELATED"/>
    <property type="match status" value="1"/>
</dbReference>
<evidence type="ECO:0000313" key="7">
    <source>
        <dbReference type="Proteomes" id="UP000238169"/>
    </source>
</evidence>
<dbReference type="OrthoDB" id="9777604at2"/>
<evidence type="ECO:0000259" key="4">
    <source>
        <dbReference type="Pfam" id="PF03446"/>
    </source>
</evidence>
<dbReference type="InterPro" id="IPR013328">
    <property type="entry name" value="6PGD_dom2"/>
</dbReference>
<dbReference type="PANTHER" id="PTHR22981:SF7">
    <property type="entry name" value="3-HYDROXYISOBUTYRATE DEHYDROGENASE, MITOCHONDRIAL"/>
    <property type="match status" value="1"/>
</dbReference>
<dbReference type="SUPFAM" id="SSF51735">
    <property type="entry name" value="NAD(P)-binding Rossmann-fold domains"/>
    <property type="match status" value="1"/>
</dbReference>
<feature type="active site" evidence="3">
    <location>
        <position position="173"/>
    </location>
</feature>
<keyword evidence="7" id="KW-1185">Reference proteome</keyword>
<evidence type="ECO:0000313" key="6">
    <source>
        <dbReference type="EMBL" id="SPB14835.1"/>
    </source>
</evidence>